<dbReference type="GO" id="GO:0003677">
    <property type="term" value="F:DNA binding"/>
    <property type="evidence" value="ECO:0007669"/>
    <property type="project" value="UniProtKB-KW"/>
</dbReference>
<dbReference type="InterPro" id="IPR000551">
    <property type="entry name" value="MerR-type_HTH_dom"/>
</dbReference>
<evidence type="ECO:0000259" key="2">
    <source>
        <dbReference type="PROSITE" id="PS50937"/>
    </source>
</evidence>
<dbReference type="Proteomes" id="UP000502196">
    <property type="component" value="Chromosome"/>
</dbReference>
<dbReference type="SMART" id="SM00422">
    <property type="entry name" value="HTH_MERR"/>
    <property type="match status" value="1"/>
</dbReference>
<dbReference type="InterPro" id="IPR009061">
    <property type="entry name" value="DNA-bd_dom_put_sf"/>
</dbReference>
<gene>
    <name evidence="3" type="ORF">COOX1_2553</name>
</gene>
<accession>A0A6F9EBW1</accession>
<evidence type="ECO:0000313" key="4">
    <source>
        <dbReference type="Proteomes" id="UP000502196"/>
    </source>
</evidence>
<proteinExistence type="predicted"/>
<name>A0A6F9EBW1_9BACL</name>
<dbReference type="PANTHER" id="PTHR30204">
    <property type="entry name" value="REDOX-CYCLING DRUG-SENSING TRANSCRIPTIONAL ACTIVATOR SOXR"/>
    <property type="match status" value="1"/>
</dbReference>
<feature type="domain" description="HTH merR-type" evidence="2">
    <location>
        <begin position="6"/>
        <end position="75"/>
    </location>
</feature>
<dbReference type="InterPro" id="IPR047057">
    <property type="entry name" value="MerR_fam"/>
</dbReference>
<keyword evidence="1" id="KW-0238">DNA-binding</keyword>
<evidence type="ECO:0000313" key="3">
    <source>
        <dbReference type="EMBL" id="CAB3394711.1"/>
    </source>
</evidence>
<dbReference type="AlphaFoldDB" id="A0A6F9EBW1"/>
<dbReference type="PRINTS" id="PR00040">
    <property type="entry name" value="HTHMERR"/>
</dbReference>
<dbReference type="PANTHER" id="PTHR30204:SF95">
    <property type="entry name" value="HTH-TYPE TRANSCRIPTIONAL REGULATOR CUER"/>
    <property type="match status" value="1"/>
</dbReference>
<dbReference type="GO" id="GO:0003700">
    <property type="term" value="F:DNA-binding transcription factor activity"/>
    <property type="evidence" value="ECO:0007669"/>
    <property type="project" value="InterPro"/>
</dbReference>
<organism evidence="3 4">
    <name type="scientific">Kyrpidia spormannii</name>
    <dbReference type="NCBI Taxonomy" id="2055160"/>
    <lineage>
        <taxon>Bacteria</taxon>
        <taxon>Bacillati</taxon>
        <taxon>Bacillota</taxon>
        <taxon>Bacilli</taxon>
        <taxon>Bacillales</taxon>
        <taxon>Alicyclobacillaceae</taxon>
        <taxon>Kyrpidia</taxon>
    </lineage>
</organism>
<dbReference type="RefSeq" id="WP_170086075.1">
    <property type="nucleotide sequence ID" value="NZ_CP047971.1"/>
</dbReference>
<sequence>MQSDGLYRIGELAKAARVSRRTVDFYTRMGLVTPEERTEGNYRLYGEDALKRLLYIQELKKRKYTLEEIRDRLDAMDRQTPPSDTVHRMEKLQELMKQLETELSDLRPELRQCATRLSDSLQRTTVQRALAQGLSLAQALLLFIYDSQWLNL</sequence>
<dbReference type="Gene3D" id="1.10.1660.10">
    <property type="match status" value="1"/>
</dbReference>
<dbReference type="EMBL" id="LR792683">
    <property type="protein sequence ID" value="CAB3394711.1"/>
    <property type="molecule type" value="Genomic_DNA"/>
</dbReference>
<reference evidence="3 4" key="1">
    <citation type="submission" date="2020-04" db="EMBL/GenBank/DDBJ databases">
        <authorList>
            <person name="Hogendoorn C."/>
        </authorList>
    </citation>
    <scope>NUCLEOTIDE SEQUENCE [LARGE SCALE GENOMIC DNA]</scope>
    <source>
        <strain evidence="3">COOX1</strain>
    </source>
</reference>
<dbReference type="Pfam" id="PF13411">
    <property type="entry name" value="MerR_1"/>
    <property type="match status" value="1"/>
</dbReference>
<protein>
    <submittedName>
        <fullName evidence="3">Transcriptional regulator</fullName>
    </submittedName>
</protein>
<evidence type="ECO:0000256" key="1">
    <source>
        <dbReference type="ARBA" id="ARBA00023125"/>
    </source>
</evidence>
<dbReference type="SUPFAM" id="SSF46955">
    <property type="entry name" value="Putative DNA-binding domain"/>
    <property type="match status" value="1"/>
</dbReference>
<dbReference type="PROSITE" id="PS50937">
    <property type="entry name" value="HTH_MERR_2"/>
    <property type="match status" value="1"/>
</dbReference>